<evidence type="ECO:0000313" key="2">
    <source>
        <dbReference type="Proteomes" id="UP000315252"/>
    </source>
</evidence>
<dbReference type="AlphaFoldDB" id="A0A545TFU1"/>
<organism evidence="1 2">
    <name type="scientific">Denitrobaculum tricleocarpae</name>
    <dbReference type="NCBI Taxonomy" id="2591009"/>
    <lineage>
        <taxon>Bacteria</taxon>
        <taxon>Pseudomonadati</taxon>
        <taxon>Pseudomonadota</taxon>
        <taxon>Alphaproteobacteria</taxon>
        <taxon>Rhodospirillales</taxon>
        <taxon>Rhodospirillaceae</taxon>
        <taxon>Denitrobaculum</taxon>
    </lineage>
</organism>
<accession>A0A545TFU1</accession>
<dbReference type="Proteomes" id="UP000315252">
    <property type="component" value="Unassembled WGS sequence"/>
</dbReference>
<comment type="caution">
    <text evidence="1">The sequence shown here is derived from an EMBL/GenBank/DDBJ whole genome shotgun (WGS) entry which is preliminary data.</text>
</comment>
<dbReference type="EMBL" id="VHSH01000008">
    <property type="protein sequence ID" value="TQV76092.1"/>
    <property type="molecule type" value="Genomic_DNA"/>
</dbReference>
<evidence type="ECO:0000313" key="1">
    <source>
        <dbReference type="EMBL" id="TQV76092.1"/>
    </source>
</evidence>
<sequence length="93" mass="9529">MPGFIAQLRPVTTGNGADRRKAFGFPAAVGPVPAMVGSLECSPTVQSPWGAPMRPISSGWSLPLIPGDLAVASGLKEISFEEMPPAPAQQSAA</sequence>
<name>A0A545TFU1_9PROT</name>
<keyword evidence="2" id="KW-1185">Reference proteome</keyword>
<reference evidence="1 2" key="1">
    <citation type="submission" date="2019-06" db="EMBL/GenBank/DDBJ databases">
        <title>Whole genome sequence for Rhodospirillaceae sp. R148.</title>
        <authorList>
            <person name="Wang G."/>
        </authorList>
    </citation>
    <scope>NUCLEOTIDE SEQUENCE [LARGE SCALE GENOMIC DNA]</scope>
    <source>
        <strain evidence="1 2">R148</strain>
    </source>
</reference>
<proteinExistence type="predicted"/>
<dbReference type="RefSeq" id="WP_142898355.1">
    <property type="nucleotide sequence ID" value="NZ_ML660059.1"/>
</dbReference>
<gene>
    <name evidence="1" type="ORF">FKG95_20815</name>
</gene>
<protein>
    <submittedName>
        <fullName evidence="1">Uncharacterized protein</fullName>
    </submittedName>
</protein>